<protein>
    <submittedName>
        <fullName evidence="2">N-acetyltransferase</fullName>
    </submittedName>
</protein>
<organism evidence="2 3">
    <name type="scientific">Streptomyces albospinus</name>
    <dbReference type="NCBI Taxonomy" id="285515"/>
    <lineage>
        <taxon>Bacteria</taxon>
        <taxon>Bacillati</taxon>
        <taxon>Actinomycetota</taxon>
        <taxon>Actinomycetes</taxon>
        <taxon>Kitasatosporales</taxon>
        <taxon>Streptomycetaceae</taxon>
        <taxon>Streptomyces</taxon>
    </lineage>
</organism>
<evidence type="ECO:0000313" key="2">
    <source>
        <dbReference type="EMBL" id="GGU80559.1"/>
    </source>
</evidence>
<reference evidence="3" key="1">
    <citation type="journal article" date="2019" name="Int. J. Syst. Evol. Microbiol.">
        <title>The Global Catalogue of Microorganisms (GCM) 10K type strain sequencing project: providing services to taxonomists for standard genome sequencing and annotation.</title>
        <authorList>
            <consortium name="The Broad Institute Genomics Platform"/>
            <consortium name="The Broad Institute Genome Sequencing Center for Infectious Disease"/>
            <person name="Wu L."/>
            <person name="Ma J."/>
        </authorList>
    </citation>
    <scope>NUCLEOTIDE SEQUENCE [LARGE SCALE GENOMIC DNA]</scope>
    <source>
        <strain evidence="3">JCM 3399</strain>
    </source>
</reference>
<dbReference type="Pfam" id="PF00583">
    <property type="entry name" value="Acetyltransf_1"/>
    <property type="match status" value="1"/>
</dbReference>
<dbReference type="InterPro" id="IPR000182">
    <property type="entry name" value="GNAT_dom"/>
</dbReference>
<dbReference type="PROSITE" id="PS51186">
    <property type="entry name" value="GNAT"/>
    <property type="match status" value="1"/>
</dbReference>
<dbReference type="InterPro" id="IPR016181">
    <property type="entry name" value="Acyl_CoA_acyltransferase"/>
</dbReference>
<dbReference type="EMBL" id="BMRP01000020">
    <property type="protein sequence ID" value="GGU80559.1"/>
    <property type="molecule type" value="Genomic_DNA"/>
</dbReference>
<evidence type="ECO:0000259" key="1">
    <source>
        <dbReference type="PROSITE" id="PS51186"/>
    </source>
</evidence>
<dbReference type="Proteomes" id="UP000654471">
    <property type="component" value="Unassembled WGS sequence"/>
</dbReference>
<keyword evidence="3" id="KW-1185">Reference proteome</keyword>
<accession>A0ABQ2VDY5</accession>
<gene>
    <name evidence="2" type="ORF">GCM10010211_53420</name>
</gene>
<evidence type="ECO:0000313" key="3">
    <source>
        <dbReference type="Proteomes" id="UP000654471"/>
    </source>
</evidence>
<proteinExistence type="predicted"/>
<feature type="domain" description="N-acetyltransferase" evidence="1">
    <location>
        <begin position="136"/>
        <end position="277"/>
    </location>
</feature>
<name>A0ABQ2VDY5_9ACTN</name>
<comment type="caution">
    <text evidence="2">The sequence shown here is derived from an EMBL/GenBank/DDBJ whole genome shotgun (WGS) entry which is preliminary data.</text>
</comment>
<dbReference type="Gene3D" id="3.40.630.30">
    <property type="match status" value="1"/>
</dbReference>
<sequence length="277" mass="30158">MARVTNHHLDSRAAEYRAAYDDQVRGRGFAPGEPGAERVGPVLRRAVPGQGGVILYRDLGGLNGPELDAFIAAQRAHFAALGQPVEWKYHGHDRPADLPERLRAAGFTPEAPETVMIGEAAQVATAAAVPRLPQGVRLREVTARADFERIRELAEAVWGEEWDWLPDAMERWVSGAEDPCVVMIAESLAGEVICAGWVRFHTGTEFASLWGGSTLPNWRGQGLYRALVAARAALAARRGFRYVQVDALESSRPVLARVGLVAAAVTVPYVWRPADAH</sequence>
<dbReference type="SUPFAM" id="SSF55729">
    <property type="entry name" value="Acyl-CoA N-acyltransferases (Nat)"/>
    <property type="match status" value="1"/>
</dbReference>